<evidence type="ECO:0000259" key="6">
    <source>
        <dbReference type="PROSITE" id="PS50056"/>
    </source>
</evidence>
<gene>
    <name evidence="7" type="ORF">CLF_104060</name>
</gene>
<evidence type="ECO:0000256" key="1">
    <source>
        <dbReference type="ARBA" id="ARBA00022729"/>
    </source>
</evidence>
<feature type="compositionally biased region" description="Polar residues" evidence="3">
    <location>
        <begin position="5529"/>
        <end position="5540"/>
    </location>
</feature>
<dbReference type="Proteomes" id="UP000008909">
    <property type="component" value="Unassembled WGS sequence"/>
</dbReference>
<dbReference type="PANTHER" id="PTHR11481:SF64">
    <property type="entry name" value="FC RECEPTOR-LIKE PROTEIN 4"/>
    <property type="match status" value="1"/>
</dbReference>
<dbReference type="GO" id="GO:0006955">
    <property type="term" value="P:immune response"/>
    <property type="evidence" value="ECO:0007669"/>
    <property type="project" value="TreeGrafter"/>
</dbReference>
<evidence type="ECO:0000256" key="4">
    <source>
        <dbReference type="SAM" id="Phobius"/>
    </source>
</evidence>
<evidence type="ECO:0000313" key="8">
    <source>
        <dbReference type="Proteomes" id="UP000008909"/>
    </source>
</evidence>
<reference evidence="7" key="1">
    <citation type="journal article" date="2011" name="Genome Biol.">
        <title>The draft genome of the carcinogenic human liver fluke Clonorchis sinensis.</title>
        <authorList>
            <person name="Wang X."/>
            <person name="Chen W."/>
            <person name="Huang Y."/>
            <person name="Sun J."/>
            <person name="Men J."/>
            <person name="Liu H."/>
            <person name="Luo F."/>
            <person name="Guo L."/>
            <person name="Lv X."/>
            <person name="Deng C."/>
            <person name="Zhou C."/>
            <person name="Fan Y."/>
            <person name="Li X."/>
            <person name="Huang L."/>
            <person name="Hu Y."/>
            <person name="Liang C."/>
            <person name="Hu X."/>
            <person name="Xu J."/>
            <person name="Yu X."/>
        </authorList>
    </citation>
    <scope>NUCLEOTIDE SEQUENCE [LARGE SCALE GENOMIC DNA]</scope>
    <source>
        <strain evidence="7">Henan</strain>
    </source>
</reference>
<reference key="2">
    <citation type="submission" date="2011-10" db="EMBL/GenBank/DDBJ databases">
        <title>The genome and transcriptome sequence of Clonorchis sinensis provide insights into the carcinogenic liver fluke.</title>
        <authorList>
            <person name="Wang X."/>
            <person name="Huang Y."/>
            <person name="Chen W."/>
            <person name="Liu H."/>
            <person name="Guo L."/>
            <person name="Chen Y."/>
            <person name="Luo F."/>
            <person name="Zhou W."/>
            <person name="Sun J."/>
            <person name="Mao Q."/>
            <person name="Liang P."/>
            <person name="Zhou C."/>
            <person name="Tian Y."/>
            <person name="Men J."/>
            <person name="Lv X."/>
            <person name="Huang L."/>
            <person name="Zhou J."/>
            <person name="Hu Y."/>
            <person name="Li R."/>
            <person name="Zhang F."/>
            <person name="Lei H."/>
            <person name="Li X."/>
            <person name="Hu X."/>
            <person name="Liang C."/>
            <person name="Xu J."/>
            <person name="Wu Z."/>
            <person name="Yu X."/>
        </authorList>
    </citation>
    <scope>NUCLEOTIDE SEQUENCE</scope>
    <source>
        <strain>Henan</strain>
    </source>
</reference>
<proteinExistence type="predicted"/>
<keyword evidence="4" id="KW-0812">Transmembrane</keyword>
<dbReference type="InterPro" id="IPR016130">
    <property type="entry name" value="Tyr_Pase_AS"/>
</dbReference>
<keyword evidence="4" id="KW-0472">Membrane</keyword>
<dbReference type="PANTHER" id="PTHR11481">
    <property type="entry name" value="IMMUNOGLOBULIN FC RECEPTOR"/>
    <property type="match status" value="1"/>
</dbReference>
<organism evidence="7 8">
    <name type="scientific">Clonorchis sinensis</name>
    <name type="common">Chinese liver fluke</name>
    <dbReference type="NCBI Taxonomy" id="79923"/>
    <lineage>
        <taxon>Eukaryota</taxon>
        <taxon>Metazoa</taxon>
        <taxon>Spiralia</taxon>
        <taxon>Lophotrochozoa</taxon>
        <taxon>Platyhelminthes</taxon>
        <taxon>Trematoda</taxon>
        <taxon>Digenea</taxon>
        <taxon>Opisthorchiida</taxon>
        <taxon>Opisthorchiata</taxon>
        <taxon>Opisthorchiidae</taxon>
        <taxon>Clonorchis</taxon>
    </lineage>
</organism>
<dbReference type="EMBL" id="DF143012">
    <property type="protein sequence ID" value="GAA50090.1"/>
    <property type="molecule type" value="Genomic_DNA"/>
</dbReference>
<feature type="region of interest" description="Disordered" evidence="3">
    <location>
        <begin position="5508"/>
        <end position="5540"/>
    </location>
</feature>
<feature type="transmembrane region" description="Helical" evidence="4">
    <location>
        <begin position="6268"/>
        <end position="6289"/>
    </location>
</feature>
<keyword evidence="8" id="KW-1185">Reference proteome</keyword>
<evidence type="ECO:0000313" key="7">
    <source>
        <dbReference type="EMBL" id="GAA50090.1"/>
    </source>
</evidence>
<accession>G7YAV6</accession>
<keyword evidence="4" id="KW-1133">Transmembrane helix</keyword>
<sequence length="6325" mass="722180">MNRFTFFPFLLTFLCGFVDNANYLERCNTMPNDALGIFLNHANSDYERMKITYLKQSEPSDQRQRIYYVVRKPAAIQSVLSMDVMTKEIFLNCTTEPSGLDNSCCIHNTDYRDSYEPKNCEFSAVVYNMGYQENEPEYIVVYEHFNASRNFANELILFTLRDGLTPTYFSAHEGRDVNLVCPQLATAGGHFSSHPKLDYLLTSRAEQHTISYGDLYPAVRVEEYTNLTLEISGYARNSHTFQIWYIYDNGYGDHQTEGESGGKTTGELRISKLQPELDSSYDTYLKEHLFSLRIQWDPNYKYAIRRWRQTITIGRDARALLLIIHDNVAQVDELFLPVLQAWLSGSTSPEFEWPSTIQSPALRLFGLSVTRKALFNEGESKIMHVNPDEMIHEPTGRKVCDKRLQLTDDHIPSRMFMQPNKSYYEMHNLRIDDTGMYTCYAGDGRVIVSDQYVIVLPRIEDLVVIMTKTVPATQTKLSEIEDNYPYFDSDGRAMFHGEESIHACCGMLLHRGMDNLGGLNATYEVENMNAVWKETRRSTEKHDDYFHLIMCYALYPLYTTTEVRSNFTCQYRYRPVDNLVRQNEEFTDRYAVEHVKSRQITASKYPEPRIFRETIYTSSLDLTRQLTNRSYLLPTLYGTKSVLVGSSQVFEGLLISSFVALLDKNNGWGSVWMFQKSDSTTSLVQSPCKCVSYEFVTDEESMPKSTPLSNSYNLVYRQFDVECMLSRKVVALLYAAYILHNSELNKTVVEKQVRDRIADHVLHVDSEAASDRKVDVRPPDFLTAILRMSRVRVGWIGTVNVSSPVKMIWPDPSWTGTEMQCKYAMTADDAKTDLPGDFYFRPSIQYTYFELLKKEASEQDAGLYYCCVKCDSETGDVVKRLVVLPDTAKFKMRIDRTDSANETGSGSLEDPIRTRVQTLVAHCEYMVYRGLEATVKLDLAYETCTPGNEQEHMDLASKRVLQQNLSESVGKFNRLLVVYQLEGPEPDEYWKYVRVSCILQLINVTRDPFDLVDTSSSKDERLVKSIYFVYNLTRNPAILPDLIFSDSRNLQIALRRNVATRMEDVFNDTLCPIVKEQENFYTINYTLFLGLPRGMIRLWIVHYHTVDEEKVVVLSPCSTHQVEPVVSAQQVLGLETQTTYKVNQGINFEQHMYTCLLDISTFAMVIVGFGWTSTNLSLEERESHFRKQIVQLFSLGGHVSVMNGQSILEQSNVIFRLNRFDIGWTALVQPRRAVHMIGERFEKRPIQCFYKTDDEEYFLPVGPRILYVPVSESVKFLVEIQHAAFSDAGVYKCNVTQVCPDCPVRIGLAPRRLHVLPDESLLTVHFNHDRLQMNEQSVHNFEQYTSTNEPYLFPEQSVSFRCLHQLSPVHRLRPRVHLIPEVLDRRNKLLRRLKLHNPLQFTTKINEVLVQTVTGVIVTPTPAGSSGLVSVTCRLTYDFGIIPNDLSGRTGVVQLSNKTTFIIKISAPPNIFSVQLLYTNSNLLHNMILATKHGVSATQFHESGAPGLLEEGVALIRSVQGFGVPLGTIHIWMVYMTDVGLDYDECKLVRKVMADDRYFSPEMEASKEFGECGGRNIFETFTQCVLQPRHLMLVFLLYNSIDEEANMTGWDTMLVQSLLANTRAWLNKPMSSELLQLASPNRARVAYALVKLNIGWQATVTVGEPWAILVGKYRSPDTRLLIYHRRSWKHELKLWRTLSGRFEAFFFGENASYVHTGIYSCVVTNCDDCKLRTCFYPRRLLVFPAPPLLHLYLNERILYPTEPMVDEFTKATLGTNEAIFVHCVYTRPFGLSSNEKLLFSYHLQSHTPDFDEALPYTRITTRSTETQDNGTIVVTPFLIRGPLVGKPQPTVRLQCELTFAKDDFDLVDISRSYRTKPIVCSRRLGTRLRLKPILLKRSIQASNSLTTNWLRKTLIEVSRGKILRDFESSYEIKEGLLEIGLLVSLGLPIGQIYATTYINNDGIVYEEPCKLSAQIAVEPGRVSSYLEQEEEYNSFHDESLFSVEFACVVHKENFALGFLLLSPDEGVDPMTASAYAHSTLSEWLGQGLNNSRAVTLVAPAIPKSTLVSYKITWLNIFWNATVRIGGRIEMIGHTESSRHTVFCFHQADTNTVELALDDQWKKIYDQTYPRFTIINPNARPSDSGLYKCTRLVSRAYRQTIFKRPLLILPDQSVLNIFLTYDQLTKHDQWQENFTDYDDATRPFMYTGTSIFAHCLHETWAEQWLNVSGQFYLYTVNEQGDFVDPLPVNKTKILVRSDSRTLRSSQIHLALTRDYGHGLLAECEWRFVFTERMRRELGHYISTHQPMLFRKSVRISVRFRFPPTIFHQYSKTEDKLLATAISGLHSPIQSAVQFHSERFVVRGPERVGTVRWLLSLGVPRAWVNAWTVYRSANRLYTENCLVYDAVNLTLADLPYELKSAHYGRDNERNYVSLQVSCVFNREHIAHMIMVQNYQEDLENKIEFREQAQRSLLSYVDLWLQQPNSMEQYVITEQPGVYTVYRILRLSIDWPTAYKSGHPVHMLGYLHGLKNPLIKCYHASTNVFAPLVVSRRFEITIVYARLAFSLTKLLVQFYDTGNYTCNVTESFGCNDCAPLVGFPPRPMVVQAHRNLIRLSLNQQLEYPPTRYFTQCTPAHLPYLKTRQNTYVFCAYLRQRDPIAWPKHSFRLLMIDNQTNTSKLLPTTHIRQVVLRTDPYEKVIEVYQIEAPPTEDISGPLHVFCGLTYAYIDQRYFTSRRIDLIISTPPIVFASLVSTSSAPITESIQRHLNSSPTSAMEFENSGPTGYVLEGKLYVNYTVGLGRPRARSSIDLFFIHRGHLQRKQCLQDVLDDYSRTPIPHSILISDYFREADGTSHPVQYNATCHLTTNVVAMLISVMNTHNPAVSVEAQTVLFYQSVYTVLQHWFREPHSSVSNYSFRTHSGAALHYGLFRLNVGWRSSVRVGDPVILFGTQLVTDALEHLECYHRHTKTSKPVRLYLGSDDAFVPFVEPPYSSAELIKQAAELSDSGTYECVSRLCENCAVFPVIIQHELRVIPALKLDVHIHFSEDFTPEHTDDHQLWTYTQYASPYLPFLYGTQTIAVVCDYHAPIWTRDIFEWELEAKQTRTIGHSRGAQLLNCTELNRMVKTEKDYVAMFKVFALTGPSSLEAGDNIVVHCRLGIGRTSRLQDDVNNGVFNKFYIQSRLLSLRVWITPVIITQSIVTDSTFVTSELKSSHQPNAYQFLEQHFAERLSEGTFALRFSIVQGQPSGISGVFGIYNGSAGLISYPCVQDLNYYKEANKLDMMGKLSPEDDERHRFVCLLLWEHIAIGIYTVHHRRSQRDVNYLDAAFRSYVVASVKQWLSGYNLNEPIGFPEGMQGDYSLIRVQVRWPNIVKIGQSVVMYGLLDIQFTKKPICYYGHESARNEIPTSKGFLLETNMELKYFRLYKPSAELTDSGYYQCSIPNARGSNQFGFAPRRLVVLPDSSVLHLTVEPSQSNANTSSMMACKSQNVTRLSPGSELHVSCSHVISKSDVIDTHHIITYGAVGDSGTKLGNLATTVEDGDSTDTMLVRSNGTLRLPIVIKPPFTWFFRCDLPFEIAHVSHESAADLSWTGSKLHVERQFGVFDTKDPIILGHRIQHSDGTVVNTTVYVRPNETALRWYDDQLTYRRLPEDSFKVMFTAYPGVPYGWTFVRSFYVHGSAVLLDRCFSTWTLNRTAVQDVVHHCMCPLQSEHVALLLAVANVDQAMLSKLEVEKRLEDAVLNKISRLLGHPIGRPPNSSVSTFCFRYDYRLIQLHIGWNATVDTGQRIVMYGLLAGRKWVNITCFHQANESEMPKRLDNRFELSIEAQLGRFRITKLDARPHDIGIYFCNRTDELNKSEVGYFGLLPRRLHVLPTSATVGCLLTLDLNAKKHLSKTQQLKDGTLYLMSNTTAFMHCTFEKEFGQLYDATYHLLYQMGGSAIENSKSLQDAVFVGEMQNDTLVTHTYRILTPSAKHYTGNLRVTCLKVFRNLRAPFDLHNTSDTFRINCSNSFTVKEPAHGTLEFQAVGTSLKDRTVPLGTEIVCTGGEGIPALNHSWYRVQPIRYGPRNLPEDIPSILPGDGGGWGGPERPFSDMPTTGLEVRGNRLKVPEDPLYRGMAYAYECVASNIVLGVKYNITKYLYISVLICPSDAGTMDLSILLSRRLMAACRIMDNPNPDVQYYGYFWLTLVRQLVLGLPLGYGRTRVSFIELVQGIRRNARQYNFSAFKKVEDARTIAYRLYSQKNKPVSGQSVCSSPPTDFGAIFRIAIKLYDSGFKTNPLFLLPVDYFTAIEDETELKMLAEELRRAGVKVLLAFTHALGSRLKRFNEKITQLLQPWRAVSIAPGFEGVTDCVHCHLPLNTPYLRIRRGELFDAICEASGSRLPERIPAPSLAYSIPTSYWYHGNTLRVTCIEPLLDMFDSSHIFRVVVCLANESGLIQLGTILRPNVQQLRTACNKFLVSRTHFPCLVGSCKQPGYTSVSLILDERPIDPFVICYTRLGYKDAKLFDAVSFTQAKIQAHSREIGTPNLRVTHWDRLNTRFVQFSCSFKGFVAGLETLLLFQPEHEPLSDSKPPYMIVSRRRVRMNLNSSVTVVPDLFWREIRSYNSSGQFICLVRPIEINRTPEASFVHLPNRTLWTKYSQPIPSVPTNLACPSAPRMLIEPTENVTLKAGSSIRVQCHGRSSSDVDSFKFFYLGHTFSIIVCYRPQIILPTRVGPSCFLTSSSDDSCSVVLANQSIDREFYHFECISKVNQTDQLKNHWIRFEVSKLRSVDLSSVVFCQTVYAFGSETYEGRIIQSRLTSNVHRIRFSQKPDIVYFDFDVHKQLWRCRIMAYPMVSGAQIHQIAVSSRWLRKQLEAYTSHTDHKQPPVKDVQLLRKFDRLALDDQLEYTVSVTFSPIVPVSGGLAHGRVELRCKLGDIWKSLITEIHKHAVRDEPALPPSRVSTTQGGMHAECTLIKQHADDVVIDVILHRVQQSSWLSYDLALLAISVEGRTVQPLSEYHKMKSDFGLLGPWAQLSHSALRVLSDQTKLKCSVFVSLPTANEFDSAAYYCTGRTKRGNFLISDNLVFISLGDSKKITFGYRSKRESHVWRTTERTIMLNDRILLRCVVWTTNPDDRLLKNVVLSLGDRHNRSHHHSGCVNETLSSGMVICVEDHEEHVGLETNLGTFDCEVTDNAGQRKVTVASPKVVCTASPPVASKLPTQNGTTVYKCRSEQTCMNPRYSWQWMAGPIPQISLYEDIPHRVNYSEEGLLYESRITRPGFYWFLCRVTCICGSEPLTHSKSYRIKVPLWGDAKRDYRLSNPLDDDLEPGKWLDADSTWATIFDRFTHKDQLKAMDLINRTMVNERQKFHMQTEPDHRTEHIAPDSLDEADPFEERFYRRSYLESDIQDEESIGRRLAVGVAKTITDRYEDYAFRRTSDSGTKLVVPEVLFRLYESTVAQRKTRSEVDHESETTSIHSPVERISSYAKETLKYSYRMDYTRDSLLSVSSLGLQDVVELPSSMLIQPQVGRSRTTESSRPTTTVDPGVSNQAVHHSDQSGNFTAHTHHDKTEQELSVGWWHDGELPHRKHPNVHLGWGLHKVTHEERPKTRISITPEVPDTVYVGDPMTDKAVALQMHSNLKSKRIGYRVTPNLGIWNNRAERITHPATFDAGLQRDLLTKTSASDLSKLRDDSWLERYRSNDVQTDLPWVFDSQTRQYVLSAARNIGAVDPVSHSSCKPTDRLDPKMFDRDTDKLQRSLAEMPSCAGVDLERVGVTSSVGTIPHSSIAETRSPTESDLRSALAWSRHPVNTSSSMHESSVQSAEEHDVDSGNAVEAFMSSVFLKPGFIILPGLVTLVCPSWQPMFRSPEVAQSIIWFHWSGIEATKYELVGEIYLQERRVTYARGRAYGARVHFSPPLKWSHAYTMDLTNAQPYDYGFYGCQITFVNPDKERRQVTRMTKYPLCVASNPPKPQLWLANLPENVAEQLKTSLSTKPHDEHDYFYERNTSTCFKPGEEVLILCQSEPYRLFCTEHDASSNGSRLLHTLLRVYHYRPLYNSEDYKVALPDPDGWLPPLRSLHEKDIFTSVRAWLLKTDATQIGTTYLGCEAQPQLDRAVLSTLTYGKWLREEFTLRQVQRLTRRSDRIQLCVRANTSEDSIDVNPRLSSTSDGTLPTVTLGLYQTLTCTWLGDKSMTHLNMSLYEISADQLSGIKGSEHKQIIRQIHDTRVPVTWPQKYELGRTHVLVPREAVVGDPYLVICEVPEFQVTQVFILRVQSPRRIVTLRKIGIALAWFACTLPAFSFLYLVIQQGIRRRQERQLAARRMLIFREDSHEIFSETDSNHS</sequence>
<feature type="chain" id="PRO_5003506096" description="Tyrosine specific protein phosphatases domain-containing protein" evidence="5">
    <location>
        <begin position="21"/>
        <end position="6325"/>
    </location>
</feature>
<dbReference type="PROSITE" id="PS00383">
    <property type="entry name" value="TYR_PHOSPHATASE_1"/>
    <property type="match status" value="1"/>
</dbReference>
<dbReference type="GO" id="GO:0004888">
    <property type="term" value="F:transmembrane signaling receptor activity"/>
    <property type="evidence" value="ECO:0007669"/>
    <property type="project" value="TreeGrafter"/>
</dbReference>
<keyword evidence="1 5" id="KW-0732">Signal</keyword>
<keyword evidence="2" id="KW-1015">Disulfide bond</keyword>
<dbReference type="InterPro" id="IPR050488">
    <property type="entry name" value="Ig_Fc_receptor"/>
</dbReference>
<dbReference type="PROSITE" id="PS50056">
    <property type="entry name" value="TYR_PHOSPHATASE_2"/>
    <property type="match status" value="1"/>
</dbReference>
<evidence type="ECO:0000256" key="2">
    <source>
        <dbReference type="ARBA" id="ARBA00023157"/>
    </source>
</evidence>
<feature type="signal peptide" evidence="5">
    <location>
        <begin position="1"/>
        <end position="20"/>
    </location>
</feature>
<protein>
    <recommendedName>
        <fullName evidence="6">Tyrosine specific protein phosphatases domain-containing protein</fullName>
    </recommendedName>
</protein>
<name>G7YAV6_CLOSI</name>
<feature type="compositionally biased region" description="Low complexity" evidence="3">
    <location>
        <begin position="5512"/>
        <end position="5524"/>
    </location>
</feature>
<feature type="domain" description="Tyrosine specific protein phosphatases" evidence="6">
    <location>
        <begin position="3126"/>
        <end position="3163"/>
    </location>
</feature>
<evidence type="ECO:0000256" key="5">
    <source>
        <dbReference type="SAM" id="SignalP"/>
    </source>
</evidence>
<dbReference type="InterPro" id="IPR000387">
    <property type="entry name" value="Tyr_Pase_dom"/>
</dbReference>
<evidence type="ECO:0000256" key="3">
    <source>
        <dbReference type="SAM" id="MobiDB-lite"/>
    </source>
</evidence>
<dbReference type="GO" id="GO:0007166">
    <property type="term" value="P:cell surface receptor signaling pathway"/>
    <property type="evidence" value="ECO:0007669"/>
    <property type="project" value="TreeGrafter"/>
</dbReference>
<dbReference type="GO" id="GO:0009897">
    <property type="term" value="C:external side of plasma membrane"/>
    <property type="evidence" value="ECO:0007669"/>
    <property type="project" value="TreeGrafter"/>
</dbReference>